<comment type="similarity">
    <text evidence="1">Belongs to the SLAIN motif-containing family.</text>
</comment>
<sequence length="240" mass="26672">MSAELRKSAGSDIKRLQEMVKRLEEQNAQLKHTDSRPRLTSNRLMGEDNMVKVKLNLDDVPLLDLNAIVEEDEDTWLYVSPSHPPSAEQKRVSPFKYLKDSLDVPELNKVRGSLLAKLESIAAQEEALSRSPPNASVDGHHSSSYLVQSRATHDNSSSKTTASSSDDDDEHVQVTPRRRVPLTTLNKDNSDLVVKGPMRRRGAPSKPMSSATQSSRTVNDDDDSDDDSIPCRPQRRCSGI</sequence>
<dbReference type="GO" id="GO:0031122">
    <property type="term" value="P:cytoplasmic microtubule organization"/>
    <property type="evidence" value="ECO:0007669"/>
    <property type="project" value="TreeGrafter"/>
</dbReference>
<dbReference type="PANTHER" id="PTHR22406">
    <property type="entry name" value="NASCENT POLYPEPTIDE-ASSOCIATED COMPLEX SUBUNIT ALPHA, MUSCLE-SPECIFIC FORM"/>
    <property type="match status" value="1"/>
</dbReference>
<dbReference type="PANTHER" id="PTHR22406:SF7">
    <property type="entry name" value="NASCENT POLYPEPTIDE-ASSOCIATED COMPLEX SUBUNIT ALPHA, MUSCLE-SPECIFIC FORM"/>
    <property type="match status" value="1"/>
</dbReference>
<dbReference type="InterPro" id="IPR026179">
    <property type="entry name" value="Slain"/>
</dbReference>
<evidence type="ECO:0000256" key="1">
    <source>
        <dbReference type="ARBA" id="ARBA00006652"/>
    </source>
</evidence>
<protein>
    <submittedName>
        <fullName evidence="5">Microtubule nucleation</fullName>
    </submittedName>
</protein>
<keyword evidence="2 3" id="KW-0175">Coiled coil</keyword>
<reference evidence="5" key="1">
    <citation type="submission" date="2023-01" db="EMBL/GenBank/DDBJ databases">
        <title>Genome assembly of the deep-sea coral Lophelia pertusa.</title>
        <authorList>
            <person name="Herrera S."/>
            <person name="Cordes E."/>
        </authorList>
    </citation>
    <scope>NUCLEOTIDE SEQUENCE</scope>
    <source>
        <strain evidence="5">USNM1676648</strain>
        <tissue evidence="5">Polyp</tissue>
    </source>
</reference>
<feature type="region of interest" description="Disordered" evidence="4">
    <location>
        <begin position="148"/>
        <end position="240"/>
    </location>
</feature>
<dbReference type="GO" id="GO:0035371">
    <property type="term" value="C:microtubule plus-end"/>
    <property type="evidence" value="ECO:0007669"/>
    <property type="project" value="TreeGrafter"/>
</dbReference>
<name>A0A9W9ZDR1_9CNID</name>
<dbReference type="EMBL" id="MU826357">
    <property type="protein sequence ID" value="KAJ7379520.1"/>
    <property type="molecule type" value="Genomic_DNA"/>
</dbReference>
<dbReference type="AlphaFoldDB" id="A0A9W9ZDR1"/>
<comment type="caution">
    <text evidence="5">The sequence shown here is derived from an EMBL/GenBank/DDBJ whole genome shotgun (WGS) entry which is preliminary data.</text>
</comment>
<evidence type="ECO:0000256" key="4">
    <source>
        <dbReference type="SAM" id="MobiDB-lite"/>
    </source>
</evidence>
<gene>
    <name evidence="5" type="primary">SLAIN2</name>
    <name evidence="5" type="ORF">OS493_015311</name>
</gene>
<organism evidence="5 6">
    <name type="scientific">Desmophyllum pertusum</name>
    <dbReference type="NCBI Taxonomy" id="174260"/>
    <lineage>
        <taxon>Eukaryota</taxon>
        <taxon>Metazoa</taxon>
        <taxon>Cnidaria</taxon>
        <taxon>Anthozoa</taxon>
        <taxon>Hexacorallia</taxon>
        <taxon>Scleractinia</taxon>
        <taxon>Caryophylliina</taxon>
        <taxon>Caryophylliidae</taxon>
        <taxon>Desmophyllum</taxon>
    </lineage>
</organism>
<keyword evidence="6" id="KW-1185">Reference proteome</keyword>
<evidence type="ECO:0000313" key="5">
    <source>
        <dbReference type="EMBL" id="KAJ7379520.1"/>
    </source>
</evidence>
<feature type="compositionally biased region" description="Low complexity" evidence="4">
    <location>
        <begin position="154"/>
        <end position="164"/>
    </location>
</feature>
<dbReference type="GO" id="GO:0007020">
    <property type="term" value="P:microtubule nucleation"/>
    <property type="evidence" value="ECO:0007669"/>
    <property type="project" value="TreeGrafter"/>
</dbReference>
<evidence type="ECO:0000313" key="6">
    <source>
        <dbReference type="Proteomes" id="UP001163046"/>
    </source>
</evidence>
<accession>A0A9W9ZDR1</accession>
<dbReference type="Proteomes" id="UP001163046">
    <property type="component" value="Unassembled WGS sequence"/>
</dbReference>
<evidence type="ECO:0000256" key="3">
    <source>
        <dbReference type="SAM" id="Coils"/>
    </source>
</evidence>
<feature type="coiled-coil region" evidence="3">
    <location>
        <begin position="6"/>
        <end position="36"/>
    </location>
</feature>
<feature type="compositionally biased region" description="Polar residues" evidence="4">
    <location>
        <begin position="207"/>
        <end position="217"/>
    </location>
</feature>
<proteinExistence type="inferred from homology"/>
<dbReference type="OrthoDB" id="6347145at2759"/>
<dbReference type="GO" id="GO:0031116">
    <property type="term" value="P:positive regulation of microtubule polymerization"/>
    <property type="evidence" value="ECO:0007669"/>
    <property type="project" value="TreeGrafter"/>
</dbReference>
<evidence type="ECO:0000256" key="2">
    <source>
        <dbReference type="ARBA" id="ARBA00023054"/>
    </source>
</evidence>